<name>A0ABD1VKM6_9LAMI</name>
<reference evidence="2" key="1">
    <citation type="submission" date="2024-07" db="EMBL/GenBank/DDBJ databases">
        <title>Two chromosome-level genome assemblies of Korean endemic species Abeliophyllum distichum and Forsythia ovata (Oleaceae).</title>
        <authorList>
            <person name="Jang H."/>
        </authorList>
    </citation>
    <scope>NUCLEOTIDE SEQUENCE [LARGE SCALE GENOMIC DNA]</scope>
</reference>
<dbReference type="Proteomes" id="UP001604277">
    <property type="component" value="Unassembled WGS sequence"/>
</dbReference>
<evidence type="ECO:0000313" key="2">
    <source>
        <dbReference type="Proteomes" id="UP001604277"/>
    </source>
</evidence>
<organism evidence="1 2">
    <name type="scientific">Forsythia ovata</name>
    <dbReference type="NCBI Taxonomy" id="205694"/>
    <lineage>
        <taxon>Eukaryota</taxon>
        <taxon>Viridiplantae</taxon>
        <taxon>Streptophyta</taxon>
        <taxon>Embryophyta</taxon>
        <taxon>Tracheophyta</taxon>
        <taxon>Spermatophyta</taxon>
        <taxon>Magnoliopsida</taxon>
        <taxon>eudicotyledons</taxon>
        <taxon>Gunneridae</taxon>
        <taxon>Pentapetalae</taxon>
        <taxon>asterids</taxon>
        <taxon>lamiids</taxon>
        <taxon>Lamiales</taxon>
        <taxon>Oleaceae</taxon>
        <taxon>Forsythieae</taxon>
        <taxon>Forsythia</taxon>
    </lineage>
</organism>
<accession>A0ABD1VKM6</accession>
<dbReference type="EMBL" id="JBFOLJ010000005">
    <property type="protein sequence ID" value="KAL2537911.1"/>
    <property type="molecule type" value="Genomic_DNA"/>
</dbReference>
<sequence>MVIKAARPLPVRGGEWLSGLSESHFVFQKATKKSSLIFASKSSTATTVPFRRLVKNLSKLLKEMDPNGFTILLLLGLYCPSSFSETAGLYNVVHLSPKNPAYDLLSKMLENDKALLKIWGKKKVMLPVREADLSIVKYQYGKIETKYGTSSPLLRNYKGTLILMNFNESMKIGNASGRHRAHHAGKKADAMIEITWAFIQRKSVLSEHPPSVEKVATIPTTSMGLAEILGARLKLLEDSIAQEHMQQAGKEIRDHTSSTGGKLVPSQKMAEKESKLLDQLSGPYSLLKILTAAKMKNMGASLAATSFPSQVKTKIIVL</sequence>
<protein>
    <submittedName>
        <fullName evidence="1">Acyl-CoA dehydrogenase IBR3</fullName>
    </submittedName>
</protein>
<proteinExistence type="predicted"/>
<gene>
    <name evidence="1" type="ORF">Fot_19302</name>
</gene>
<dbReference type="AlphaFoldDB" id="A0ABD1VKM6"/>
<evidence type="ECO:0000313" key="1">
    <source>
        <dbReference type="EMBL" id="KAL2537911.1"/>
    </source>
</evidence>
<comment type="caution">
    <text evidence="1">The sequence shown here is derived from an EMBL/GenBank/DDBJ whole genome shotgun (WGS) entry which is preliminary data.</text>
</comment>
<keyword evidence="2" id="KW-1185">Reference proteome</keyword>